<reference evidence="7" key="1">
    <citation type="submission" date="2020-10" db="EMBL/GenBank/DDBJ databases">
        <authorList>
            <person name="Kadnikov V."/>
            <person name="Beletsky A.V."/>
            <person name="Mardanov A.V."/>
            <person name="Karnachuk O.V."/>
            <person name="Ravin N.V."/>
        </authorList>
    </citation>
    <scope>NUCLEOTIDE SEQUENCE</scope>
    <source>
        <strain evidence="7">Bu02</strain>
    </source>
</reference>
<dbReference type="PANTHER" id="PTHR11061:SF30">
    <property type="entry name" value="TRNA (URACIL(54)-C(5))-METHYLTRANSFERASE"/>
    <property type="match status" value="1"/>
</dbReference>
<dbReference type="InterPro" id="IPR010280">
    <property type="entry name" value="U5_MeTrfase_fam"/>
</dbReference>
<feature type="active site" evidence="5">
    <location>
        <position position="415"/>
    </location>
</feature>
<dbReference type="SUPFAM" id="SSF50249">
    <property type="entry name" value="Nucleic acid-binding proteins"/>
    <property type="match status" value="1"/>
</dbReference>
<dbReference type="PANTHER" id="PTHR11061">
    <property type="entry name" value="RNA M5U METHYLTRANSFERASE"/>
    <property type="match status" value="1"/>
</dbReference>
<evidence type="ECO:0000256" key="2">
    <source>
        <dbReference type="ARBA" id="ARBA00022679"/>
    </source>
</evidence>
<dbReference type="InterPro" id="IPR012340">
    <property type="entry name" value="NA-bd_OB-fold"/>
</dbReference>
<dbReference type="InterPro" id="IPR002792">
    <property type="entry name" value="TRAM_dom"/>
</dbReference>
<dbReference type="InterPro" id="IPR030391">
    <property type="entry name" value="MeTrfase_TrmA_CS"/>
</dbReference>
<name>A0AAT9LCU9_9FIRM</name>
<dbReference type="FunFam" id="2.40.50.1070:FF:000003">
    <property type="entry name" value="23S rRNA (Uracil-5-)-methyltransferase RumA"/>
    <property type="match status" value="1"/>
</dbReference>
<feature type="binding site" evidence="4">
    <location>
        <position position="319"/>
    </location>
    <ligand>
        <name>S-adenosyl-L-methionine</name>
        <dbReference type="ChEBI" id="CHEBI:59789"/>
    </ligand>
</feature>
<keyword evidence="3 4" id="KW-0949">S-adenosyl-L-methionine</keyword>
<dbReference type="SUPFAM" id="SSF53335">
    <property type="entry name" value="S-adenosyl-L-methionine-dependent methyltransferases"/>
    <property type="match status" value="1"/>
</dbReference>
<dbReference type="EC" id="2.1.1.190" evidence="7"/>
<dbReference type="Gene3D" id="2.40.50.140">
    <property type="entry name" value="Nucleic acid-binding proteins"/>
    <property type="match status" value="1"/>
</dbReference>
<dbReference type="Pfam" id="PF01938">
    <property type="entry name" value="TRAM"/>
    <property type="match status" value="1"/>
</dbReference>
<organism evidence="7">
    <name type="scientific">Candidatus Fermentithermobacillus carboniphilus</name>
    <dbReference type="NCBI Taxonomy" id="3085328"/>
    <lineage>
        <taxon>Bacteria</taxon>
        <taxon>Bacillati</taxon>
        <taxon>Bacillota</taxon>
        <taxon>Candidatus Fermentithermobacillia</taxon>
        <taxon>Candidatus Fermentithermobacillales</taxon>
        <taxon>Candidatus Fermentithermobacillaceae</taxon>
        <taxon>Candidatus Fermentithermobacillus</taxon>
    </lineage>
</organism>
<dbReference type="PROSITE" id="PS51687">
    <property type="entry name" value="SAM_MT_RNA_M5U"/>
    <property type="match status" value="1"/>
</dbReference>
<sequence>MTRYSVARVTGLNHRGEGVGRITGGPDEGLVVFIPGTLPGDLVEYSIVERKKNFMRGRVKKLLESGPGRVKEVCTVASRCGGCTWQHMEYGLQLTWKRRILEDALSRVAKITDCEIRDCLPSPRILNYRNKVEVPVAEKDGQVVAGFYEPYTHKVVPSEDCPLEHPLSREVVSRLLQKVREERYTAYNEVTGRGQVRHLISRVAPGTGERMAVIVAAIHRLPHESRVAREIMESTPGLVSVVLNVNTEKTNVILGDKERLLGGRYYIKDLFGDDELGRLVFRISPKSFYQVNSYQAVNLYKIALSAAEIGPRDLVYDVYSGIGTIALFAAKRSGFCAGIEEVGAAVRDAIENARQNGIDNVVFREGKAERVLPEISADIGQPSVVILDPPRGGAEEGALRSIARQKPRAIVYVSCNPATLARDLLILKECGWYPRWSWPVDMFPMTPHVESVTLILPR</sequence>
<dbReference type="GO" id="GO:0070475">
    <property type="term" value="P:rRNA base methylation"/>
    <property type="evidence" value="ECO:0007669"/>
    <property type="project" value="TreeGrafter"/>
</dbReference>
<evidence type="ECO:0000256" key="1">
    <source>
        <dbReference type="ARBA" id="ARBA00022603"/>
    </source>
</evidence>
<dbReference type="Gene3D" id="3.40.50.150">
    <property type="entry name" value="Vaccinia Virus protein VP39"/>
    <property type="match status" value="1"/>
</dbReference>
<dbReference type="PROSITE" id="PS01231">
    <property type="entry name" value="TRMA_2"/>
    <property type="match status" value="1"/>
</dbReference>
<dbReference type="EMBL" id="CP062796">
    <property type="protein sequence ID" value="QUL98028.1"/>
    <property type="molecule type" value="Genomic_DNA"/>
</dbReference>
<accession>A0AAT9LCU9</accession>
<evidence type="ECO:0000256" key="4">
    <source>
        <dbReference type="PROSITE-ProRule" id="PRU01024"/>
    </source>
</evidence>
<comment type="similarity">
    <text evidence="4">Belongs to the class I-like SAM-binding methyltransferase superfamily. RNA M5U methyltransferase family.</text>
</comment>
<feature type="binding site" evidence="4">
    <location>
        <position position="340"/>
    </location>
    <ligand>
        <name>S-adenosyl-L-methionine</name>
        <dbReference type="ChEBI" id="CHEBI:59789"/>
    </ligand>
</feature>
<dbReference type="InterPro" id="IPR029063">
    <property type="entry name" value="SAM-dependent_MTases_sf"/>
</dbReference>
<evidence type="ECO:0000256" key="3">
    <source>
        <dbReference type="ARBA" id="ARBA00022691"/>
    </source>
</evidence>
<feature type="binding site" evidence="4">
    <location>
        <position position="388"/>
    </location>
    <ligand>
        <name>S-adenosyl-L-methionine</name>
        <dbReference type="ChEBI" id="CHEBI:59789"/>
    </ligand>
</feature>
<dbReference type="PROSITE" id="PS01230">
    <property type="entry name" value="TRMA_1"/>
    <property type="match status" value="1"/>
</dbReference>
<dbReference type="InterPro" id="IPR030390">
    <property type="entry name" value="MeTrfase_TrmA_AS"/>
</dbReference>
<dbReference type="GO" id="GO:0070041">
    <property type="term" value="F:rRNA (uridine-C5-)-methyltransferase activity"/>
    <property type="evidence" value="ECO:0007669"/>
    <property type="project" value="TreeGrafter"/>
</dbReference>
<dbReference type="CDD" id="cd02440">
    <property type="entry name" value="AdoMet_MTases"/>
    <property type="match status" value="1"/>
</dbReference>
<dbReference type="Pfam" id="PF05958">
    <property type="entry name" value="tRNA_U5-meth_tr"/>
    <property type="match status" value="1"/>
</dbReference>
<feature type="binding site" evidence="4">
    <location>
        <position position="290"/>
    </location>
    <ligand>
        <name>S-adenosyl-L-methionine</name>
        <dbReference type="ChEBI" id="CHEBI:59789"/>
    </ligand>
</feature>
<keyword evidence="2 4" id="KW-0808">Transferase</keyword>
<evidence type="ECO:0000259" key="6">
    <source>
        <dbReference type="PROSITE" id="PS50926"/>
    </source>
</evidence>
<gene>
    <name evidence="7" type="primary">rlmD</name>
    <name evidence="7" type="ORF">IMF26_08150</name>
</gene>
<dbReference type="AlphaFoldDB" id="A0AAT9LCU9"/>
<dbReference type="Gene3D" id="2.40.50.1070">
    <property type="match status" value="1"/>
</dbReference>
<reference evidence="7" key="2">
    <citation type="journal article" date="2023" name="Biology">
        <title>Prokaryotic Life Associated with Coal-Fire Gas Vents Revealed by Metagenomics.</title>
        <authorList>
            <person name="Kadnikov V.V."/>
            <person name="Mardanov A.V."/>
            <person name="Beletsky A.V."/>
            <person name="Karnachuk O.V."/>
            <person name="Ravin N.V."/>
        </authorList>
    </citation>
    <scope>NUCLEOTIDE SEQUENCE</scope>
    <source>
        <strain evidence="7">Bu02</strain>
    </source>
</reference>
<dbReference type="KEGG" id="fcz:IMF26_08150"/>
<protein>
    <submittedName>
        <fullName evidence="7">23S rRNA (Uracil(1939)-C(5))-methyltransferase RlmD</fullName>
        <ecNumber evidence="7">2.1.1.190</ecNumber>
    </submittedName>
</protein>
<evidence type="ECO:0000313" key="7">
    <source>
        <dbReference type="EMBL" id="QUL98028.1"/>
    </source>
</evidence>
<evidence type="ECO:0000256" key="5">
    <source>
        <dbReference type="PROSITE-ProRule" id="PRU10015"/>
    </source>
</evidence>
<dbReference type="PROSITE" id="PS50926">
    <property type="entry name" value="TRAM"/>
    <property type="match status" value="1"/>
</dbReference>
<feature type="active site" description="Nucleophile" evidence="4">
    <location>
        <position position="415"/>
    </location>
</feature>
<proteinExistence type="inferred from homology"/>
<dbReference type="NCBIfam" id="TIGR00479">
    <property type="entry name" value="rumA"/>
    <property type="match status" value="1"/>
</dbReference>
<feature type="domain" description="TRAM" evidence="6">
    <location>
        <begin position="1"/>
        <end position="61"/>
    </location>
</feature>
<keyword evidence="1 4" id="KW-0489">Methyltransferase</keyword>